<evidence type="ECO:0000256" key="1">
    <source>
        <dbReference type="SAM" id="Phobius"/>
    </source>
</evidence>
<keyword evidence="1" id="KW-0472">Membrane</keyword>
<feature type="transmembrane region" description="Helical" evidence="1">
    <location>
        <begin position="57"/>
        <end position="75"/>
    </location>
</feature>
<comment type="caution">
    <text evidence="2">The sequence shown here is derived from an EMBL/GenBank/DDBJ whole genome shotgun (WGS) entry which is preliminary data.</text>
</comment>
<feature type="transmembrane region" description="Helical" evidence="1">
    <location>
        <begin position="32"/>
        <end position="50"/>
    </location>
</feature>
<name>A0A1R2AS69_9CILI</name>
<dbReference type="EMBL" id="MPUH01001508">
    <property type="protein sequence ID" value="OMJ67383.1"/>
    <property type="molecule type" value="Genomic_DNA"/>
</dbReference>
<sequence>MVYLPILIGFIYALTSTSISHSYLHTSTVDAYSGILSSVFHLSSLLSLIYCKIPYRLSVLISCLLIITSIHLPWLTLQRSFLGLSSPNIACLAYFSALPHNDSIKYTNIFNIACLLGTSIGILSHLESLPITCLWVFICILNILIKSEKKTQELYLPQIVSVNIICFLSFLIEMLGESALLSGPIVLKSVWGWENNHIDYLMSFGHIISTPVHYILTGRLYNNAKYLMINSIGFCGVGSSMLTSLMYSFMIQQCAGICVTIGAVYFARASLCYYVTKSYGEGVYIKAAMAGILGRSISGAFLFLVDQDNHEQLNRVLFFPITFVIMATLVFGNYKDSLEDHIKPS</sequence>
<feature type="transmembrane region" description="Helical" evidence="1">
    <location>
        <begin position="282"/>
        <end position="304"/>
    </location>
</feature>
<dbReference type="Proteomes" id="UP000187209">
    <property type="component" value="Unassembled WGS sequence"/>
</dbReference>
<feature type="transmembrane region" description="Helical" evidence="1">
    <location>
        <begin position="154"/>
        <end position="172"/>
    </location>
</feature>
<keyword evidence="1" id="KW-0812">Transmembrane</keyword>
<organism evidence="2 3">
    <name type="scientific">Stentor coeruleus</name>
    <dbReference type="NCBI Taxonomy" id="5963"/>
    <lineage>
        <taxon>Eukaryota</taxon>
        <taxon>Sar</taxon>
        <taxon>Alveolata</taxon>
        <taxon>Ciliophora</taxon>
        <taxon>Postciliodesmatophora</taxon>
        <taxon>Heterotrichea</taxon>
        <taxon>Heterotrichida</taxon>
        <taxon>Stentoridae</taxon>
        <taxon>Stentor</taxon>
    </lineage>
</organism>
<feature type="transmembrane region" description="Helical" evidence="1">
    <location>
        <begin position="129"/>
        <end position="145"/>
    </location>
</feature>
<evidence type="ECO:0000313" key="2">
    <source>
        <dbReference type="EMBL" id="OMJ67383.1"/>
    </source>
</evidence>
<keyword evidence="1" id="KW-1133">Transmembrane helix</keyword>
<proteinExistence type="predicted"/>
<evidence type="ECO:0000313" key="3">
    <source>
        <dbReference type="Proteomes" id="UP000187209"/>
    </source>
</evidence>
<keyword evidence="3" id="KW-1185">Reference proteome</keyword>
<feature type="transmembrane region" description="Helical" evidence="1">
    <location>
        <begin position="316"/>
        <end position="334"/>
    </location>
</feature>
<dbReference type="AlphaFoldDB" id="A0A1R2AS69"/>
<gene>
    <name evidence="2" type="ORF">SteCoe_35476</name>
</gene>
<protein>
    <submittedName>
        <fullName evidence="2">Uncharacterized protein</fullName>
    </submittedName>
</protein>
<reference evidence="2 3" key="1">
    <citation type="submission" date="2016-11" db="EMBL/GenBank/DDBJ databases">
        <title>The macronuclear genome of Stentor coeruleus: a giant cell with tiny introns.</title>
        <authorList>
            <person name="Slabodnick M."/>
            <person name="Ruby J.G."/>
            <person name="Reiff S.B."/>
            <person name="Swart E.C."/>
            <person name="Gosai S."/>
            <person name="Prabakaran S."/>
            <person name="Witkowska E."/>
            <person name="Larue G.E."/>
            <person name="Fisher S."/>
            <person name="Freeman R.M."/>
            <person name="Gunawardena J."/>
            <person name="Chu W."/>
            <person name="Stover N.A."/>
            <person name="Gregory B.D."/>
            <person name="Nowacki M."/>
            <person name="Derisi J."/>
            <person name="Roy S.W."/>
            <person name="Marshall W.F."/>
            <person name="Sood P."/>
        </authorList>
    </citation>
    <scope>NUCLEOTIDE SEQUENCE [LARGE SCALE GENOMIC DNA]</scope>
    <source>
        <strain evidence="2">WM001</strain>
    </source>
</reference>
<feature type="transmembrane region" description="Helical" evidence="1">
    <location>
        <begin position="254"/>
        <end position="276"/>
    </location>
</feature>
<accession>A0A1R2AS69</accession>